<dbReference type="EMBL" id="CP045483">
    <property type="protein sequence ID" value="QGR19760.1"/>
    <property type="molecule type" value="Genomic_DNA"/>
</dbReference>
<reference evidence="2 3" key="1">
    <citation type="submission" date="2019-10" db="EMBL/GenBank/DDBJ databases">
        <title>Genome Sequences from Six Type Strain Members of the Archaeal Family Sulfolobaceae: Acidianus ambivalens, Acidianus infernus, Metallosphaera prunae, Stygiolobus azoricus, Sulfolobus metallicus, and Sulfurisphaera ohwakuensis.</title>
        <authorList>
            <person name="Counts J.A."/>
            <person name="Kelly R.M."/>
        </authorList>
    </citation>
    <scope>NUCLEOTIDE SEQUENCE [LARGE SCALE GENOMIC DNA]</scope>
    <source>
        <strain evidence="2 3">FC6</strain>
    </source>
</reference>
<evidence type="ECO:0000313" key="2">
    <source>
        <dbReference type="EMBL" id="QGR19760.1"/>
    </source>
</evidence>
<keyword evidence="1" id="KW-1133">Transmembrane helix</keyword>
<protein>
    <submittedName>
        <fullName evidence="2">DUF973 family protein</fullName>
    </submittedName>
</protein>
<dbReference type="Proteomes" id="UP000423396">
    <property type="component" value="Chromosome"/>
</dbReference>
<keyword evidence="1" id="KW-0472">Membrane</keyword>
<evidence type="ECO:0000313" key="3">
    <source>
        <dbReference type="Proteomes" id="UP000423396"/>
    </source>
</evidence>
<dbReference type="AlphaFoldDB" id="A0A650CPI9"/>
<feature type="transmembrane region" description="Helical" evidence="1">
    <location>
        <begin position="251"/>
        <end position="268"/>
    </location>
</feature>
<accession>A0A650CPI9</accession>
<keyword evidence="1" id="KW-0812">Transmembrane</keyword>
<feature type="transmembrane region" description="Helical" evidence="1">
    <location>
        <begin position="274"/>
        <end position="294"/>
    </location>
</feature>
<keyword evidence="3" id="KW-1185">Reference proteome</keyword>
<feature type="transmembrane region" description="Helical" evidence="1">
    <location>
        <begin position="124"/>
        <end position="146"/>
    </location>
</feature>
<organism evidence="2 3">
    <name type="scientific">Stygiolobus azoricus</name>
    <dbReference type="NCBI Taxonomy" id="41675"/>
    <lineage>
        <taxon>Archaea</taxon>
        <taxon>Thermoproteota</taxon>
        <taxon>Thermoprotei</taxon>
        <taxon>Sulfolobales</taxon>
        <taxon>Sulfolobaceae</taxon>
        <taxon>Stygiolobus</taxon>
    </lineage>
</organism>
<feature type="transmembrane region" description="Helical" evidence="1">
    <location>
        <begin position="167"/>
        <end position="195"/>
    </location>
</feature>
<dbReference type="InterPro" id="IPR009321">
    <property type="entry name" value="DUF973"/>
</dbReference>
<sequence length="297" mass="32927">MRKNFSYYLSRNIINELPVYFLSIKFVLQRTSLAKFIKVYGKVYKNALKNRYMGYNSQNVPNNPNNFQKDREALNKIRLYAILGIIAITVTLVETIVIVAIIPTLASSTGVSIPIKIFAALEPYIDVLIGFTIIPLIINIIAILQLRKGYGILKTLSPDFNSPFTGTTLALIGTVLLIPGIIAVTATIVSIIPLIEKHVHTISSGILLSLGLELIVIIIAGIMAFIGEILYSIVGNFKLSKRYGEEGFKNAAYLFIIAIVLLLIFALFQFRGIIYAIFQIIGLILIYTSAGKVLKRI</sequence>
<evidence type="ECO:0000256" key="1">
    <source>
        <dbReference type="SAM" id="Phobius"/>
    </source>
</evidence>
<feature type="transmembrane region" description="Helical" evidence="1">
    <location>
        <begin position="79"/>
        <end position="104"/>
    </location>
</feature>
<dbReference type="Pfam" id="PF06157">
    <property type="entry name" value="DUF973"/>
    <property type="match status" value="1"/>
</dbReference>
<name>A0A650CPI9_9CREN</name>
<feature type="transmembrane region" description="Helical" evidence="1">
    <location>
        <begin position="207"/>
        <end position="231"/>
    </location>
</feature>
<dbReference type="KEGG" id="sazo:D1868_06990"/>
<gene>
    <name evidence="2" type="ORF">D1868_06990</name>
</gene>
<proteinExistence type="predicted"/>